<dbReference type="NCBIfam" id="TIGR02151">
    <property type="entry name" value="IPP_isom_2"/>
    <property type="match status" value="1"/>
</dbReference>
<dbReference type="PANTHER" id="PTHR43665:SF1">
    <property type="entry name" value="ISOPENTENYL-DIPHOSPHATE DELTA-ISOMERASE"/>
    <property type="match status" value="1"/>
</dbReference>
<feature type="binding site" evidence="11">
    <location>
        <begin position="7"/>
        <end position="8"/>
    </location>
    <ligand>
        <name>substrate</name>
    </ligand>
</feature>
<evidence type="ECO:0000256" key="11">
    <source>
        <dbReference type="HAMAP-Rule" id="MF_00354"/>
    </source>
</evidence>
<dbReference type="InterPro" id="IPR013785">
    <property type="entry name" value="Aldolase_TIM"/>
</dbReference>
<feature type="binding site" evidence="11">
    <location>
        <begin position="96"/>
        <end position="98"/>
    </location>
    <ligand>
        <name>substrate</name>
    </ligand>
</feature>
<dbReference type="eggNOG" id="COG1304">
    <property type="taxonomic scope" value="Bacteria"/>
</dbReference>
<feature type="binding site" evidence="11">
    <location>
        <position position="96"/>
    </location>
    <ligand>
        <name>FMN</name>
        <dbReference type="ChEBI" id="CHEBI:58210"/>
    </ligand>
</feature>
<keyword evidence="4 11" id="KW-0288">FMN</keyword>
<sequence>MSQAKNRKDLHLEAVLEHDMRMHTKTNGLESVDFEHCALPECHLDEIDLQTTFLGHSLAMPFLISSMTGGAKHAEHINANLAEAAAELKIAMGVGSQRISLEESNHTGLGAKIRRLAQGVPLYSNIGAAQLRHENAVEVAHRAVENIEADGLFIHVNPMQEALQAGGDRNWCGILDAIETVVQAVKVPVIVKEVGFGISESVAGQLISAGAQAIDVAGAGGTSWAAVEGYCHRDLKMAKAAELFRDWGNPTAYCLRSIRDAHPEVDLIASGGIQNGLDAAKAIRLGADIVGQAGAVIRAASLSTEAVIEHFEQLRFELMLTCFGTGSRDLTMLKRAPLINL</sequence>
<protein>
    <recommendedName>
        <fullName evidence="11">Isopentenyl-diphosphate delta-isomerase</fullName>
        <shortName evidence="11">IPP isomerase</shortName>
        <ecNumber evidence="11">5.3.3.2</ecNumber>
    </recommendedName>
    <alternativeName>
        <fullName evidence="11">Isopentenyl diphosphate:dimethylallyl diphosphate isomerase</fullName>
    </alternativeName>
    <alternativeName>
        <fullName evidence="11">Isopentenyl pyrophosphate isomerase</fullName>
    </alternativeName>
    <alternativeName>
        <fullName evidence="11">Type 2 isopentenyl diphosphate isomerase</fullName>
        <shortName evidence="11">IDI-2</shortName>
    </alternativeName>
</protein>
<comment type="caution">
    <text evidence="13">The sequence shown here is derived from an EMBL/GenBank/DDBJ whole genome shotgun (WGS) entry which is preliminary data.</text>
</comment>
<feature type="binding site" evidence="11">
    <location>
        <position position="65"/>
    </location>
    <ligand>
        <name>FMN</name>
        <dbReference type="ChEBI" id="CHEBI:58210"/>
    </ligand>
</feature>
<dbReference type="CDD" id="cd02811">
    <property type="entry name" value="IDI-2_FMN"/>
    <property type="match status" value="1"/>
</dbReference>
<feature type="domain" description="FMN-dependent dehydrogenase" evidence="12">
    <location>
        <begin position="19"/>
        <end position="103"/>
    </location>
</feature>
<dbReference type="GO" id="GO:0005737">
    <property type="term" value="C:cytoplasm"/>
    <property type="evidence" value="ECO:0007669"/>
    <property type="project" value="UniProtKB-SubCell"/>
</dbReference>
<comment type="cofactor">
    <cofactor evidence="1 11">
        <name>FMN</name>
        <dbReference type="ChEBI" id="CHEBI:58210"/>
    </cofactor>
</comment>
<comment type="similarity">
    <text evidence="11">Belongs to the IPP isomerase type 2 family.</text>
</comment>
<dbReference type="GO" id="GO:0000287">
    <property type="term" value="F:magnesium ion binding"/>
    <property type="evidence" value="ECO:0007669"/>
    <property type="project" value="UniProtKB-UniRule"/>
</dbReference>
<dbReference type="GO" id="GO:0010181">
    <property type="term" value="F:FMN binding"/>
    <property type="evidence" value="ECO:0007669"/>
    <property type="project" value="UniProtKB-UniRule"/>
</dbReference>
<feature type="binding site" evidence="11">
    <location>
        <position position="161"/>
    </location>
    <ligand>
        <name>Mg(2+)</name>
        <dbReference type="ChEBI" id="CHEBI:18420"/>
    </ligand>
</feature>
<dbReference type="EMBL" id="BATJ01000001">
    <property type="protein sequence ID" value="GAD65581.1"/>
    <property type="molecule type" value="Genomic_DNA"/>
</dbReference>
<dbReference type="GO" id="GO:0016491">
    <property type="term" value="F:oxidoreductase activity"/>
    <property type="evidence" value="ECO:0007669"/>
    <property type="project" value="InterPro"/>
</dbReference>
<dbReference type="PIRSF" id="PIRSF003314">
    <property type="entry name" value="IPP_isomerase"/>
    <property type="match status" value="1"/>
</dbReference>
<accession>U2ZCY1</accession>
<proteinExistence type="inferred from homology"/>
<dbReference type="AlphaFoldDB" id="U2ZCY1"/>
<keyword evidence="7 11" id="KW-0521">NADP</keyword>
<keyword evidence="2 11" id="KW-0963">Cytoplasm</keyword>
<evidence type="ECO:0000313" key="13">
    <source>
        <dbReference type="EMBL" id="GAD65581.1"/>
    </source>
</evidence>
<feature type="domain" description="FMN-dependent dehydrogenase" evidence="12">
    <location>
        <begin position="176"/>
        <end position="336"/>
    </location>
</feature>
<dbReference type="InterPro" id="IPR011179">
    <property type="entry name" value="IPdP_isomerase"/>
</dbReference>
<evidence type="ECO:0000256" key="1">
    <source>
        <dbReference type="ARBA" id="ARBA00001917"/>
    </source>
</evidence>
<feature type="binding site" evidence="11">
    <location>
        <position position="160"/>
    </location>
    <ligand>
        <name>substrate</name>
    </ligand>
</feature>
<comment type="subcellular location">
    <subcellularLocation>
        <location evidence="11">Cytoplasm</location>
    </subcellularLocation>
</comment>
<comment type="caution">
    <text evidence="11">Lacks conserved residue(s) required for the propagation of feature annotation.</text>
</comment>
<evidence type="ECO:0000256" key="9">
    <source>
        <dbReference type="ARBA" id="ARBA00023235"/>
    </source>
</evidence>
<dbReference type="RefSeq" id="WP_021703573.1">
    <property type="nucleotide sequence ID" value="NZ_BATJ01000001.1"/>
</dbReference>
<dbReference type="GO" id="GO:0004452">
    <property type="term" value="F:isopentenyl-diphosphate delta-isomerase activity"/>
    <property type="evidence" value="ECO:0007669"/>
    <property type="project" value="UniProtKB-UniRule"/>
</dbReference>
<feature type="binding site" evidence="11">
    <location>
        <position position="125"/>
    </location>
    <ligand>
        <name>FMN</name>
        <dbReference type="ChEBI" id="CHEBI:58210"/>
    </ligand>
</feature>
<dbReference type="Proteomes" id="UP000016570">
    <property type="component" value="Unassembled WGS sequence"/>
</dbReference>
<dbReference type="Pfam" id="PF01070">
    <property type="entry name" value="FMN_dh"/>
    <property type="match status" value="2"/>
</dbReference>
<dbReference type="EC" id="5.3.3.2" evidence="11"/>
<keyword evidence="9 11" id="KW-0413">Isomerase</keyword>
<evidence type="ECO:0000256" key="5">
    <source>
        <dbReference type="ARBA" id="ARBA00022723"/>
    </source>
</evidence>
<evidence type="ECO:0000256" key="6">
    <source>
        <dbReference type="ARBA" id="ARBA00022842"/>
    </source>
</evidence>
<feature type="binding site" evidence="11">
    <location>
        <position position="192"/>
    </location>
    <ligand>
        <name>FMN</name>
        <dbReference type="ChEBI" id="CHEBI:58210"/>
    </ligand>
</feature>
<dbReference type="GO" id="GO:0008299">
    <property type="term" value="P:isoprenoid biosynthetic process"/>
    <property type="evidence" value="ECO:0007669"/>
    <property type="project" value="UniProtKB-UniRule"/>
</dbReference>
<evidence type="ECO:0000256" key="7">
    <source>
        <dbReference type="ARBA" id="ARBA00022857"/>
    </source>
</evidence>
<evidence type="ECO:0000313" key="14">
    <source>
        <dbReference type="Proteomes" id="UP000016570"/>
    </source>
</evidence>
<dbReference type="GO" id="GO:0070402">
    <property type="term" value="F:NADPH binding"/>
    <property type="evidence" value="ECO:0007669"/>
    <property type="project" value="UniProtKB-UniRule"/>
</dbReference>
<evidence type="ECO:0000256" key="4">
    <source>
        <dbReference type="ARBA" id="ARBA00022643"/>
    </source>
</evidence>
<evidence type="ECO:0000256" key="10">
    <source>
        <dbReference type="ARBA" id="ARBA00025810"/>
    </source>
</evidence>
<dbReference type="HAMAP" id="MF_00354">
    <property type="entry name" value="Idi_2"/>
    <property type="match status" value="1"/>
</dbReference>
<evidence type="ECO:0000256" key="8">
    <source>
        <dbReference type="ARBA" id="ARBA00023229"/>
    </source>
</evidence>
<keyword evidence="6 11" id="KW-0460">Magnesium</keyword>
<keyword evidence="8 11" id="KW-0414">Isoprene biosynthesis</keyword>
<dbReference type="SUPFAM" id="SSF51395">
    <property type="entry name" value="FMN-linked oxidoreductases"/>
    <property type="match status" value="1"/>
</dbReference>
<feature type="binding site" evidence="11">
    <location>
        <begin position="293"/>
        <end position="294"/>
    </location>
    <ligand>
        <name>FMN</name>
        <dbReference type="ChEBI" id="CHEBI:58210"/>
    </ligand>
</feature>
<keyword evidence="14" id="KW-1185">Reference proteome</keyword>
<evidence type="ECO:0000256" key="3">
    <source>
        <dbReference type="ARBA" id="ARBA00022630"/>
    </source>
</evidence>
<dbReference type="PANTHER" id="PTHR43665">
    <property type="entry name" value="ISOPENTENYL-DIPHOSPHATE DELTA-ISOMERASE"/>
    <property type="match status" value="1"/>
</dbReference>
<feature type="binding site" evidence="11">
    <location>
        <position position="222"/>
    </location>
    <ligand>
        <name>FMN</name>
        <dbReference type="ChEBI" id="CHEBI:58210"/>
    </ligand>
</feature>
<gene>
    <name evidence="11 13" type="primary">fni</name>
    <name evidence="13" type="ORF">VPR01S_01_03540</name>
</gene>
<keyword evidence="5 11" id="KW-0479">Metal-binding</keyword>
<name>U2ZCY1_VIBPR</name>
<feature type="binding site" evidence="11">
    <location>
        <begin position="66"/>
        <end position="68"/>
    </location>
    <ligand>
        <name>FMN</name>
        <dbReference type="ChEBI" id="CHEBI:58210"/>
    </ligand>
</feature>
<reference evidence="13 14" key="1">
    <citation type="submission" date="2013-09" db="EMBL/GenBank/DDBJ databases">
        <title>Whole genome shotgun sequence of Vibrio proteolyticus NBRC 13287.</title>
        <authorList>
            <person name="Isaki S."/>
            <person name="Hosoyama A."/>
            <person name="Numata M."/>
            <person name="Hashimoto M."/>
            <person name="Hosoyama Y."/>
            <person name="Tsuchikane K."/>
            <person name="Noguchi M."/>
            <person name="Hirakata S."/>
            <person name="Ichikawa N."/>
            <person name="Ohji S."/>
            <person name="Yamazoe A."/>
            <person name="Fujita N."/>
        </authorList>
    </citation>
    <scope>NUCLEOTIDE SEQUENCE [LARGE SCALE GENOMIC DNA]</scope>
    <source>
        <strain evidence="13 14">NBRC 13287</strain>
    </source>
</reference>
<dbReference type="STRING" id="1219065.VPR01S_01_03540"/>
<keyword evidence="3 11" id="KW-0285">Flavoprotein</keyword>
<comment type="cofactor">
    <cofactor evidence="11">
        <name>NADPH</name>
        <dbReference type="ChEBI" id="CHEBI:57783"/>
    </cofactor>
</comment>
<evidence type="ECO:0000259" key="12">
    <source>
        <dbReference type="Pfam" id="PF01070"/>
    </source>
</evidence>
<dbReference type="Gene3D" id="3.20.20.70">
    <property type="entry name" value="Aldolase class I"/>
    <property type="match status" value="1"/>
</dbReference>
<dbReference type="InterPro" id="IPR000262">
    <property type="entry name" value="FMN-dep_DH"/>
</dbReference>
<comment type="subunit">
    <text evidence="10 11">Homooctamer. Dimer of tetramers.</text>
</comment>
<comment type="cofactor">
    <cofactor evidence="11">
        <name>Mg(2+)</name>
        <dbReference type="ChEBI" id="CHEBI:18420"/>
    </cofactor>
</comment>
<comment type="function">
    <text evidence="11">Involved in the biosynthesis of isoprenoids. Catalyzes the 1,3-allylic rearrangement of the homoallylic substrate isopentenyl (IPP) to its allylic isomer, dimethylallyl diphosphate (DMAPP).</text>
</comment>
<organism evidence="13 14">
    <name type="scientific">Vibrio proteolyticus NBRC 13287</name>
    <dbReference type="NCBI Taxonomy" id="1219065"/>
    <lineage>
        <taxon>Bacteria</taxon>
        <taxon>Pseudomonadati</taxon>
        <taxon>Pseudomonadota</taxon>
        <taxon>Gammaproteobacteria</taxon>
        <taxon>Vibrionales</taxon>
        <taxon>Vibrionaceae</taxon>
        <taxon>Vibrio</taxon>
    </lineage>
</organism>
<evidence type="ECO:0000256" key="2">
    <source>
        <dbReference type="ARBA" id="ARBA00022490"/>
    </source>
</evidence>
<comment type="catalytic activity">
    <reaction evidence="11">
        <text>isopentenyl diphosphate = dimethylallyl diphosphate</text>
        <dbReference type="Rhea" id="RHEA:23284"/>
        <dbReference type="ChEBI" id="CHEBI:57623"/>
        <dbReference type="ChEBI" id="CHEBI:128769"/>
        <dbReference type="EC" id="5.3.3.2"/>
    </reaction>
</comment>